<dbReference type="GO" id="GO:0032934">
    <property type="term" value="F:sterol binding"/>
    <property type="evidence" value="ECO:0007669"/>
    <property type="project" value="EnsemblFungi"/>
</dbReference>
<protein>
    <recommendedName>
        <fullName evidence="13">SSD domain-containing protein</fullName>
    </recommendedName>
</protein>
<keyword evidence="4 12" id="KW-0812">Transmembrane</keyword>
<keyword evidence="10" id="KW-0325">Glycoprotein</keyword>
<gene>
    <name evidence="14" type="ORF">CONCODRAFT_69927</name>
</gene>
<dbReference type="Pfam" id="PF22314">
    <property type="entry name" value="NPC1_MLD"/>
    <property type="match status" value="1"/>
</dbReference>
<feature type="transmembrane region" description="Helical" evidence="12">
    <location>
        <begin position="1258"/>
        <end position="1281"/>
    </location>
</feature>
<keyword evidence="15" id="KW-1185">Reference proteome</keyword>
<dbReference type="GO" id="GO:0000329">
    <property type="term" value="C:fungal-type vacuole membrane"/>
    <property type="evidence" value="ECO:0007669"/>
    <property type="project" value="EnsemblFungi"/>
</dbReference>
<evidence type="ECO:0000256" key="4">
    <source>
        <dbReference type="ARBA" id="ARBA00022692"/>
    </source>
</evidence>
<feature type="transmembrane region" description="Helical" evidence="12">
    <location>
        <begin position="1224"/>
        <end position="1246"/>
    </location>
</feature>
<reference evidence="14 15" key="1">
    <citation type="journal article" date="2015" name="Genome Biol. Evol.">
        <title>Phylogenomic analyses indicate that early fungi evolved digesting cell walls of algal ancestors of land plants.</title>
        <authorList>
            <person name="Chang Y."/>
            <person name="Wang S."/>
            <person name="Sekimoto S."/>
            <person name="Aerts A.L."/>
            <person name="Choi C."/>
            <person name="Clum A."/>
            <person name="LaButti K.M."/>
            <person name="Lindquist E.A."/>
            <person name="Yee Ngan C."/>
            <person name="Ohm R.A."/>
            <person name="Salamov A.A."/>
            <person name="Grigoriev I.V."/>
            <person name="Spatafora J.W."/>
            <person name="Berbee M.L."/>
        </authorList>
    </citation>
    <scope>NUCLEOTIDE SEQUENCE [LARGE SCALE GENOMIC DNA]</scope>
    <source>
        <strain evidence="14 15">NRRL 28638</strain>
    </source>
</reference>
<dbReference type="GO" id="GO:0006665">
    <property type="term" value="P:sphingolipid metabolic process"/>
    <property type="evidence" value="ECO:0007669"/>
    <property type="project" value="EnsemblFungi"/>
</dbReference>
<organism evidence="14 15">
    <name type="scientific">Conidiobolus coronatus (strain ATCC 28846 / CBS 209.66 / NRRL 28638)</name>
    <name type="common">Delacroixia coronata</name>
    <dbReference type="NCBI Taxonomy" id="796925"/>
    <lineage>
        <taxon>Eukaryota</taxon>
        <taxon>Fungi</taxon>
        <taxon>Fungi incertae sedis</taxon>
        <taxon>Zoopagomycota</taxon>
        <taxon>Entomophthoromycotina</taxon>
        <taxon>Entomophthoromycetes</taxon>
        <taxon>Entomophthorales</taxon>
        <taxon>Ancylistaceae</taxon>
        <taxon>Conidiobolus</taxon>
    </lineage>
</organism>
<feature type="transmembrane region" description="Helical" evidence="12">
    <location>
        <begin position="621"/>
        <end position="645"/>
    </location>
</feature>
<feature type="transmembrane region" description="Helical" evidence="12">
    <location>
        <begin position="342"/>
        <end position="362"/>
    </location>
</feature>
<feature type="transmembrane region" description="Helical" evidence="12">
    <location>
        <begin position="761"/>
        <end position="783"/>
    </location>
</feature>
<evidence type="ECO:0000256" key="10">
    <source>
        <dbReference type="ARBA" id="ARBA00023180"/>
    </source>
</evidence>
<feature type="region of interest" description="Disordered" evidence="11">
    <location>
        <begin position="1329"/>
        <end position="1366"/>
    </location>
</feature>
<dbReference type="PROSITE" id="PS50156">
    <property type="entry name" value="SSD"/>
    <property type="match status" value="1"/>
</dbReference>
<dbReference type="Gene3D" id="1.20.1640.10">
    <property type="entry name" value="Multidrug efflux transporter AcrB transmembrane domain"/>
    <property type="match status" value="2"/>
</dbReference>
<evidence type="ECO:0000313" key="14">
    <source>
        <dbReference type="EMBL" id="KXN71352.1"/>
    </source>
</evidence>
<dbReference type="STRING" id="796925.A0A137P8P8"/>
<evidence type="ECO:0000256" key="11">
    <source>
        <dbReference type="SAM" id="MobiDB-lite"/>
    </source>
</evidence>
<dbReference type="InterPro" id="IPR032190">
    <property type="entry name" value="NPC1_N"/>
</dbReference>
<dbReference type="EMBL" id="KQ964477">
    <property type="protein sequence ID" value="KXN71352.1"/>
    <property type="molecule type" value="Genomic_DNA"/>
</dbReference>
<dbReference type="InterPro" id="IPR053958">
    <property type="entry name" value="HMGCR/SNAP/NPC1-like_SSD"/>
</dbReference>
<evidence type="ECO:0000256" key="7">
    <source>
        <dbReference type="ARBA" id="ARBA00023055"/>
    </source>
</evidence>
<evidence type="ECO:0000256" key="8">
    <source>
        <dbReference type="ARBA" id="ARBA00023136"/>
    </source>
</evidence>
<feature type="compositionally biased region" description="Polar residues" evidence="11">
    <location>
        <begin position="1330"/>
        <end position="1343"/>
    </location>
</feature>
<dbReference type="OrthoDB" id="6510177at2759"/>
<dbReference type="Proteomes" id="UP000070444">
    <property type="component" value="Unassembled WGS sequence"/>
</dbReference>
<feature type="domain" description="SSD" evidence="13">
    <location>
        <begin position="581"/>
        <end position="783"/>
    </location>
</feature>
<name>A0A137P8P8_CONC2</name>
<feature type="transmembrane region" description="Helical" evidence="12">
    <location>
        <begin position="651"/>
        <end position="673"/>
    </location>
</feature>
<evidence type="ECO:0000256" key="12">
    <source>
        <dbReference type="SAM" id="Phobius"/>
    </source>
</evidence>
<dbReference type="InterPro" id="IPR053956">
    <property type="entry name" value="NPC1_MLD"/>
</dbReference>
<dbReference type="PANTHER" id="PTHR45727:SF2">
    <property type="entry name" value="NPC INTRACELLULAR CHOLESTEROL TRANSPORTER 1"/>
    <property type="match status" value="1"/>
</dbReference>
<proteinExistence type="inferred from homology"/>
<comment type="similarity">
    <text evidence="2">Belongs to the patched family.</text>
</comment>
<dbReference type="Pfam" id="PF12349">
    <property type="entry name" value="Sterol-sensing"/>
    <property type="match status" value="2"/>
</dbReference>
<dbReference type="PANTHER" id="PTHR45727">
    <property type="entry name" value="NPC INTRACELLULAR CHOLESTEROL TRANSPORTER 1"/>
    <property type="match status" value="1"/>
</dbReference>
<feature type="transmembrane region" description="Helical" evidence="12">
    <location>
        <begin position="1105"/>
        <end position="1124"/>
    </location>
</feature>
<keyword evidence="9" id="KW-1015">Disulfide bond</keyword>
<accession>A0A137P8P8</accession>
<evidence type="ECO:0000256" key="9">
    <source>
        <dbReference type="ARBA" id="ARBA00023157"/>
    </source>
</evidence>
<evidence type="ECO:0000256" key="1">
    <source>
        <dbReference type="ARBA" id="ARBA00004141"/>
    </source>
</evidence>
<dbReference type="InterPro" id="IPR000731">
    <property type="entry name" value="SSD"/>
</dbReference>
<evidence type="ECO:0000259" key="13">
    <source>
        <dbReference type="PROSITE" id="PS50156"/>
    </source>
</evidence>
<keyword evidence="5" id="KW-0732">Signal</keyword>
<feature type="transmembrane region" description="Helical" evidence="12">
    <location>
        <begin position="582"/>
        <end position="600"/>
    </location>
</feature>
<feature type="transmembrane region" description="Helical" evidence="12">
    <location>
        <begin position="1169"/>
        <end position="1190"/>
    </location>
</feature>
<evidence type="ECO:0000256" key="5">
    <source>
        <dbReference type="ARBA" id="ARBA00022729"/>
    </source>
</evidence>
<keyword evidence="7" id="KW-0445">Lipid transport</keyword>
<keyword evidence="3" id="KW-0813">Transport</keyword>
<dbReference type="GO" id="GO:0015918">
    <property type="term" value="P:sterol transport"/>
    <property type="evidence" value="ECO:0007669"/>
    <property type="project" value="EnsemblFungi"/>
</dbReference>
<feature type="transmembrane region" description="Helical" evidence="12">
    <location>
        <begin position="1130"/>
        <end position="1157"/>
    </location>
</feature>
<evidence type="ECO:0000313" key="15">
    <source>
        <dbReference type="Proteomes" id="UP000070444"/>
    </source>
</evidence>
<evidence type="ECO:0000256" key="6">
    <source>
        <dbReference type="ARBA" id="ARBA00022989"/>
    </source>
</evidence>
<keyword evidence="8 12" id="KW-0472">Membrane</keyword>
<sequence length="1366" mass="152806">MSLLAKNNTATCVMYDECGPLDSGWFSKNLNCPDNKPARKTNKKVQDLLNKVCGDSFYYDRLCCSETQLNTLSSSLSIAYNVLSTCPACYNNFREFFCEFTCSPQQSVFLNVTQIGKSPKTQKDLVTELDFYLDHEYGKRFFDGCKDVKFTADNGYVMDLIGGGAKNWQEMVKFLGHKSGAGSPFQINFPLVSPPKKSKLVPLNKETHMCNNTDPQSRCSCVDCDQVCPVLEPIDKGHSKPFWEYDCYIGKCFGLELMVAFVILFLTVSVWSTKQPLIIKWREWSSSFYSHSSFEPVPVENEEDETPNSFTYPATPTPNYWATSYLHEMFYQLGKFCSTKKLLTILLTLVVLTIGSLGWLHLKIDTEPVKLWVGPNSKALQNKNFFDSNFGAFYRSQQIIFTSTTNSSIFTKELVRDIFEIQGEISELVSNRFQIKLEHVCFRPVDQGCLIQSISGYWQDDLDRFDEDEEWEDTLDSCLSHPANCLPPAGAPIKPEIVLGGPLQKPGDAPNFKDSTSFIVTYVLPNPTSYVEQTKIEDWELSLIEYLKRKQAEFNTNNNYKFSFSTESSLEIELNQSSNRDIGIIMWSYLAMFIYAAFSLNQQRVTLSSIKDGTFFVKSKVGLGLIGILLVIISVIFSIGVFSWFGGSITLIIVEVIPFLVLAIGVDNLFLIIKEFEIQSNFAKNQSLGSNASLFAIPAGSIEVINQSDDSVSVNPTIDETIARALGSIGPSLFMSAVCQGAAFGIAGLVDMPAVSSFAKVACLSVLANMFLQVTIFIAFLTLDAQRVKEGRIDILFFLKLNRASDDSETNQTWLEYFTANYYTPFLFHPLTKALVLLLFGSYFLFSLSLLPSTPLGLDQRIALPTTSYLVNYFNDLDSQLRIGPPVYFVVKGTDPTHLKGQKEFCGRFGGCEQFSVANILEQERKRANVSYVAQPAAVWIDDFMHFLNPALEGCCRIRKENLPELVPCDPFDDEDACMSCLEGRHPSWNVSLAGIPQGKEFVKFLEFWMESIPGEQCPLAGKGGYSEAISLDKYDPVIEASHFRTYHTPLKEQKDYIGALEQATRISEEIQSHLIQNGAPSNTEVFPYSVFYIFFEQYTYIIELTAKLILACISLVSFVHLILTGSFRTTFILALVLAMVVVDVQATSMVLLGQLLNSPDSDRVQLNAISLVNLIICIGLTVEFCSHFLHAYHALPIPPPIPPLDSSFKIPDVRRANAATTKVLPTVVVGITLTKFIGLSVLAFTKSKLFEIYYFRMYLTIILTAALHSLILLPILLSLLPNTPSHLAQLGSVGNIDRITPYFYPSNWWLFVLGIKDLFQGNSDRFGAGQSSATSVPASNSGSDERQPLLSRLGRNEEEDSEIDS</sequence>
<evidence type="ECO:0000256" key="2">
    <source>
        <dbReference type="ARBA" id="ARBA00005585"/>
    </source>
</evidence>
<keyword evidence="6 12" id="KW-1133">Transmembrane helix</keyword>
<dbReference type="Pfam" id="PF16414">
    <property type="entry name" value="NPC1_N"/>
    <property type="match status" value="1"/>
</dbReference>
<dbReference type="SUPFAM" id="SSF82866">
    <property type="entry name" value="Multidrug efflux transporter AcrB transmembrane domain"/>
    <property type="match status" value="2"/>
</dbReference>
<dbReference type="OMA" id="WWFDVES"/>
<evidence type="ECO:0000256" key="3">
    <source>
        <dbReference type="ARBA" id="ARBA00022448"/>
    </source>
</evidence>
<comment type="subcellular location">
    <subcellularLocation>
        <location evidence="1">Membrane</location>
        <topology evidence="1">Multi-pass membrane protein</topology>
    </subcellularLocation>
</comment>
<feature type="transmembrane region" description="Helical" evidence="12">
    <location>
        <begin position="831"/>
        <end position="851"/>
    </location>
</feature>
<feature type="transmembrane region" description="Helical" evidence="12">
    <location>
        <begin position="253"/>
        <end position="272"/>
    </location>
</feature>